<evidence type="ECO:0000256" key="2">
    <source>
        <dbReference type="ARBA" id="ARBA00001946"/>
    </source>
</evidence>
<organism evidence="10 11">
    <name type="scientific">Algoriphagus aquaeductus</name>
    <dbReference type="NCBI Taxonomy" id="475299"/>
    <lineage>
        <taxon>Bacteria</taxon>
        <taxon>Pseudomonadati</taxon>
        <taxon>Bacteroidota</taxon>
        <taxon>Cytophagia</taxon>
        <taxon>Cytophagales</taxon>
        <taxon>Cyclobacteriaceae</taxon>
        <taxon>Algoriphagus</taxon>
    </lineage>
</organism>
<dbReference type="PROSITE" id="PS50972">
    <property type="entry name" value="PTERIN_BINDING"/>
    <property type="match status" value="1"/>
</dbReference>
<dbReference type="NCBIfam" id="TIGR01496">
    <property type="entry name" value="DHPS"/>
    <property type="match status" value="1"/>
</dbReference>
<evidence type="ECO:0000313" key="11">
    <source>
        <dbReference type="Proteomes" id="UP000248917"/>
    </source>
</evidence>
<evidence type="ECO:0000256" key="7">
    <source>
        <dbReference type="ARBA" id="ARBA00022842"/>
    </source>
</evidence>
<protein>
    <recommendedName>
        <fullName evidence="4">dihydropteroate synthase</fullName>
        <ecNumber evidence="4">2.5.1.15</ecNumber>
    </recommendedName>
</protein>
<dbReference type="Proteomes" id="UP000248917">
    <property type="component" value="Unassembled WGS sequence"/>
</dbReference>
<dbReference type="EMBL" id="QKTX01000004">
    <property type="protein sequence ID" value="PZV84411.1"/>
    <property type="molecule type" value="Genomic_DNA"/>
</dbReference>
<accession>A0A326RT66</accession>
<dbReference type="Gene3D" id="3.20.20.20">
    <property type="entry name" value="Dihydropteroate synthase-like"/>
    <property type="match status" value="1"/>
</dbReference>
<keyword evidence="11" id="KW-1185">Reference proteome</keyword>
<dbReference type="AlphaFoldDB" id="A0A326RT66"/>
<comment type="pathway">
    <text evidence="3">Cofactor biosynthesis; tetrahydrofolate biosynthesis; 7,8-dihydrofolate from 2-amino-4-hydroxy-6-hydroxymethyl-7,8-dihydropteridine diphosphate and 4-aminobenzoate: step 1/2.</text>
</comment>
<gene>
    <name evidence="10" type="ORF">CLV31_10459</name>
</gene>
<dbReference type="CDD" id="cd00739">
    <property type="entry name" value="DHPS"/>
    <property type="match status" value="1"/>
</dbReference>
<dbReference type="GO" id="GO:0004156">
    <property type="term" value="F:dihydropteroate synthase activity"/>
    <property type="evidence" value="ECO:0007669"/>
    <property type="project" value="UniProtKB-EC"/>
</dbReference>
<proteinExistence type="predicted"/>
<dbReference type="GO" id="GO:0005829">
    <property type="term" value="C:cytosol"/>
    <property type="evidence" value="ECO:0007669"/>
    <property type="project" value="TreeGrafter"/>
</dbReference>
<comment type="catalytic activity">
    <reaction evidence="1">
        <text>(7,8-dihydropterin-6-yl)methyl diphosphate + 4-aminobenzoate = 7,8-dihydropteroate + diphosphate</text>
        <dbReference type="Rhea" id="RHEA:19949"/>
        <dbReference type="ChEBI" id="CHEBI:17836"/>
        <dbReference type="ChEBI" id="CHEBI:17839"/>
        <dbReference type="ChEBI" id="CHEBI:33019"/>
        <dbReference type="ChEBI" id="CHEBI:72950"/>
        <dbReference type="EC" id="2.5.1.15"/>
    </reaction>
</comment>
<keyword evidence="7" id="KW-0460">Magnesium</keyword>
<evidence type="ECO:0000313" key="10">
    <source>
        <dbReference type="EMBL" id="PZV84411.1"/>
    </source>
</evidence>
<dbReference type="InterPro" id="IPR011005">
    <property type="entry name" value="Dihydropteroate_synth-like_sf"/>
</dbReference>
<dbReference type="EC" id="2.5.1.15" evidence="4"/>
<evidence type="ECO:0000256" key="3">
    <source>
        <dbReference type="ARBA" id="ARBA00004763"/>
    </source>
</evidence>
<comment type="caution">
    <text evidence="10">The sequence shown here is derived from an EMBL/GenBank/DDBJ whole genome shotgun (WGS) entry which is preliminary data.</text>
</comment>
<name>A0A326RT66_9BACT</name>
<dbReference type="SUPFAM" id="SSF51717">
    <property type="entry name" value="Dihydropteroate synthetase-like"/>
    <property type="match status" value="1"/>
</dbReference>
<dbReference type="GO" id="GO:0046654">
    <property type="term" value="P:tetrahydrofolate biosynthetic process"/>
    <property type="evidence" value="ECO:0007669"/>
    <property type="project" value="TreeGrafter"/>
</dbReference>
<comment type="cofactor">
    <cofactor evidence="2">
        <name>Mg(2+)</name>
        <dbReference type="ChEBI" id="CHEBI:18420"/>
    </cofactor>
</comment>
<feature type="domain" description="Pterin-binding" evidence="9">
    <location>
        <begin position="1"/>
        <end position="251"/>
    </location>
</feature>
<evidence type="ECO:0000256" key="5">
    <source>
        <dbReference type="ARBA" id="ARBA00022679"/>
    </source>
</evidence>
<dbReference type="InterPro" id="IPR006390">
    <property type="entry name" value="DHP_synth_dom"/>
</dbReference>
<evidence type="ECO:0000256" key="8">
    <source>
        <dbReference type="ARBA" id="ARBA00022909"/>
    </source>
</evidence>
<dbReference type="PANTHER" id="PTHR20941">
    <property type="entry name" value="FOLATE SYNTHESIS PROTEINS"/>
    <property type="match status" value="1"/>
</dbReference>
<dbReference type="InterPro" id="IPR000489">
    <property type="entry name" value="Pterin-binding_dom"/>
</dbReference>
<evidence type="ECO:0000256" key="4">
    <source>
        <dbReference type="ARBA" id="ARBA00012458"/>
    </source>
</evidence>
<dbReference type="GO" id="GO:0046872">
    <property type="term" value="F:metal ion binding"/>
    <property type="evidence" value="ECO:0007669"/>
    <property type="project" value="UniProtKB-KW"/>
</dbReference>
<dbReference type="PANTHER" id="PTHR20941:SF1">
    <property type="entry name" value="FOLIC ACID SYNTHESIS PROTEIN FOL1"/>
    <property type="match status" value="1"/>
</dbReference>
<keyword evidence="5" id="KW-0808">Transferase</keyword>
<evidence type="ECO:0000256" key="6">
    <source>
        <dbReference type="ARBA" id="ARBA00022723"/>
    </source>
</evidence>
<reference evidence="10 11" key="1">
    <citation type="submission" date="2018-06" db="EMBL/GenBank/DDBJ databases">
        <title>Genomic Encyclopedia of Archaeal and Bacterial Type Strains, Phase II (KMG-II): from individual species to whole genera.</title>
        <authorList>
            <person name="Goeker M."/>
        </authorList>
    </citation>
    <scope>NUCLEOTIDE SEQUENCE [LARGE SCALE GENOMIC DNA]</scope>
    <source>
        <strain evidence="10 11">T4</strain>
    </source>
</reference>
<evidence type="ECO:0000256" key="1">
    <source>
        <dbReference type="ARBA" id="ARBA00000012"/>
    </source>
</evidence>
<sequence>MGILNLTPDSFYEGSRVSQEGKLILETAEKMISEGADFLDIGGYSTRPGAVDIPAEEEILRVAPAIELIKKEFPEILISIDTFRSEVAKAAIGSGADVINDISAGDLDPEMLNTVSKLKVPYIAMHMKGTPQTMQNYSGYSDMLPEILKYFAEKLDQFRKLGIKDVILDPGFGFAKTKEQNFDLLRDLKCFKVMGFPLLIGVSRKSMIYKTLQISPSEALNGTTALNMFALLQGANILRVHDVKEAKETVTLFEQLYP</sequence>
<dbReference type="OrthoDB" id="9811744at2"/>
<dbReference type="InterPro" id="IPR045031">
    <property type="entry name" value="DHP_synth-like"/>
</dbReference>
<keyword evidence="6" id="KW-0479">Metal-binding</keyword>
<keyword evidence="8" id="KW-0289">Folate biosynthesis</keyword>
<dbReference type="GO" id="GO:0046656">
    <property type="term" value="P:folic acid biosynthetic process"/>
    <property type="evidence" value="ECO:0007669"/>
    <property type="project" value="UniProtKB-KW"/>
</dbReference>
<evidence type="ECO:0000259" key="9">
    <source>
        <dbReference type="PROSITE" id="PS50972"/>
    </source>
</evidence>
<dbReference type="Pfam" id="PF00809">
    <property type="entry name" value="Pterin_bind"/>
    <property type="match status" value="1"/>
</dbReference>